<dbReference type="PATRIC" id="fig|34065.5.peg.3215"/>
<reference evidence="1 2" key="1">
    <citation type="submission" date="2015-09" db="EMBL/GenBank/DDBJ databases">
        <title>Genome announcement of multiple Pseudomonas syringae strains.</title>
        <authorList>
            <person name="Thakur S."/>
            <person name="Wang P.W."/>
            <person name="Gong Y."/>
            <person name="Weir B.S."/>
            <person name="Guttman D.S."/>
        </authorList>
    </citation>
    <scope>NUCLEOTIDE SEQUENCE [LARGE SCALE GENOMIC DNA]</scope>
    <source>
        <strain evidence="1 2">ICMP4331</strain>
    </source>
</reference>
<accession>A0A0P9UQ34</accession>
<dbReference type="Gene3D" id="2.30.110.20">
    <property type="entry name" value="Hcp1-like"/>
    <property type="match status" value="1"/>
</dbReference>
<dbReference type="EMBL" id="LJQU01000390">
    <property type="protein sequence ID" value="KPX90801.1"/>
    <property type="molecule type" value="Genomic_DNA"/>
</dbReference>
<evidence type="ECO:0000313" key="1">
    <source>
        <dbReference type="EMBL" id="KPX90801.1"/>
    </source>
</evidence>
<dbReference type="InterPro" id="IPR036624">
    <property type="entry name" value="Hcp1-lik_sf"/>
</dbReference>
<organism evidence="1 2">
    <name type="scientific">Pseudomonas amygdali pv. mori</name>
    <dbReference type="NCBI Taxonomy" id="34065"/>
    <lineage>
        <taxon>Bacteria</taxon>
        <taxon>Pseudomonadati</taxon>
        <taxon>Pseudomonadota</taxon>
        <taxon>Gammaproteobacteria</taxon>
        <taxon>Pseudomonadales</taxon>
        <taxon>Pseudomonadaceae</taxon>
        <taxon>Pseudomonas</taxon>
        <taxon>Pseudomonas amygdali</taxon>
    </lineage>
</organism>
<dbReference type="Proteomes" id="UP000050420">
    <property type="component" value="Unassembled WGS sequence"/>
</dbReference>
<sequence length="223" mass="24994">MYFSGIPPDKQGDFKMAFDAYIKIEGIPGEALDDRYKDCIEITGYGFGMHQSTSATASSSGGASSGRTSLSDFSFTKSLDKSSCKLMETLCAGRHLKEVVLSLHRAGGDKVKYFEVLLEEVIISNYTQHANDGIPSETISLNYGKIKTTYTQQKRSDGAGGGNVSGAGTVSTTRSIPDFFERSCIEPYRTIRERLWHGHFLLPRGRLRNIFMIRWHRKNEWQR</sequence>
<evidence type="ECO:0000313" key="2">
    <source>
        <dbReference type="Proteomes" id="UP000050420"/>
    </source>
</evidence>
<dbReference type="PANTHER" id="PTHR36152:SF5">
    <property type="entry name" value="PROTEIN HCP1"/>
    <property type="match status" value="1"/>
</dbReference>
<dbReference type="Pfam" id="PF05638">
    <property type="entry name" value="T6SS_HCP"/>
    <property type="match status" value="1"/>
</dbReference>
<gene>
    <name evidence="1" type="ORF">ALO63_100460</name>
</gene>
<dbReference type="InterPro" id="IPR008514">
    <property type="entry name" value="T6SS_Hcp"/>
</dbReference>
<dbReference type="PANTHER" id="PTHR36152">
    <property type="entry name" value="CYTOPLASMIC PROTEIN-RELATED"/>
    <property type="match status" value="1"/>
</dbReference>
<name>A0A0P9UQ34_PSEA0</name>
<comment type="caution">
    <text evidence="1">The sequence shown here is derived from an EMBL/GenBank/DDBJ whole genome shotgun (WGS) entry which is preliminary data.</text>
</comment>
<dbReference type="SUPFAM" id="SSF141452">
    <property type="entry name" value="Hcp1-like"/>
    <property type="match status" value="1"/>
</dbReference>
<dbReference type="AlphaFoldDB" id="A0A0P9UQ34"/>
<dbReference type="InterPro" id="IPR053165">
    <property type="entry name" value="HSI-I_assembly_Hcp1"/>
</dbReference>
<dbReference type="NCBIfam" id="TIGR03344">
    <property type="entry name" value="VI_effect_Hcp1"/>
    <property type="match status" value="1"/>
</dbReference>
<protein>
    <submittedName>
        <fullName evidence="1">Putative type VI secretion system effector, Hcp1 family</fullName>
    </submittedName>
</protein>
<proteinExistence type="predicted"/>